<dbReference type="InterPro" id="IPR001128">
    <property type="entry name" value="Cyt_P450"/>
</dbReference>
<evidence type="ECO:0000256" key="3">
    <source>
        <dbReference type="ARBA" id="ARBA00004406"/>
    </source>
</evidence>
<evidence type="ECO:0000256" key="14">
    <source>
        <dbReference type="ARBA" id="ARBA00047827"/>
    </source>
</evidence>
<accession>A0A6J1N0E1</accession>
<comment type="cofactor">
    <cofactor evidence="1 15">
        <name>heme</name>
        <dbReference type="ChEBI" id="CHEBI:30413"/>
    </cofactor>
</comment>
<proteinExistence type="inferred from homology"/>
<evidence type="ECO:0000256" key="10">
    <source>
        <dbReference type="ARBA" id="ARBA00023002"/>
    </source>
</evidence>
<dbReference type="InterPro" id="IPR050476">
    <property type="entry name" value="Insect_CytP450_Detox"/>
</dbReference>
<evidence type="ECO:0000256" key="7">
    <source>
        <dbReference type="ARBA" id="ARBA00022723"/>
    </source>
</evidence>
<dbReference type="Pfam" id="PF00067">
    <property type="entry name" value="p450"/>
    <property type="match status" value="1"/>
</dbReference>
<name>A0A6J1N0E1_BICAN</name>
<keyword evidence="8" id="KW-0256">Endoplasmic reticulum</keyword>
<comment type="similarity">
    <text evidence="4 16">Belongs to the cytochrome P450 family.</text>
</comment>
<dbReference type="EC" id="1.14.14.1" evidence="5"/>
<protein>
    <recommendedName>
        <fullName evidence="5">unspecific monooxygenase</fullName>
        <ecNumber evidence="5">1.14.14.1</ecNumber>
    </recommendedName>
</protein>
<dbReference type="FunFam" id="1.10.630.10:FF:000182">
    <property type="entry name" value="Cytochrome P450 3A4"/>
    <property type="match status" value="1"/>
</dbReference>
<evidence type="ECO:0000256" key="9">
    <source>
        <dbReference type="ARBA" id="ARBA00022848"/>
    </source>
</evidence>
<evidence type="ECO:0000256" key="2">
    <source>
        <dbReference type="ARBA" id="ARBA00004174"/>
    </source>
</evidence>
<dbReference type="PANTHER" id="PTHR24292">
    <property type="entry name" value="CYTOCHROME P450"/>
    <property type="match status" value="1"/>
</dbReference>
<dbReference type="InterPro" id="IPR017972">
    <property type="entry name" value="Cyt_P450_CS"/>
</dbReference>
<keyword evidence="17" id="KW-0732">Signal</keyword>
<evidence type="ECO:0000256" key="1">
    <source>
        <dbReference type="ARBA" id="ARBA00001971"/>
    </source>
</evidence>
<feature type="binding site" description="axial binding residue" evidence="15">
    <location>
        <position position="391"/>
    </location>
    <ligand>
        <name>heme</name>
        <dbReference type="ChEBI" id="CHEBI:30413"/>
    </ligand>
    <ligandPart>
        <name>Fe</name>
        <dbReference type="ChEBI" id="CHEBI:18248"/>
    </ligandPart>
</feature>
<evidence type="ECO:0000256" key="16">
    <source>
        <dbReference type="RuleBase" id="RU000461"/>
    </source>
</evidence>
<dbReference type="AlphaFoldDB" id="A0A6J1N0E1"/>
<evidence type="ECO:0000256" key="6">
    <source>
        <dbReference type="ARBA" id="ARBA00022617"/>
    </source>
</evidence>
<dbReference type="GO" id="GO:0005789">
    <property type="term" value="C:endoplasmic reticulum membrane"/>
    <property type="evidence" value="ECO:0007669"/>
    <property type="project" value="UniProtKB-SubCell"/>
</dbReference>
<feature type="chain" id="PRO_5026839331" description="unspecific monooxygenase" evidence="17">
    <location>
        <begin position="17"/>
        <end position="450"/>
    </location>
</feature>
<dbReference type="InterPro" id="IPR036396">
    <property type="entry name" value="Cyt_P450_sf"/>
</dbReference>
<dbReference type="SUPFAM" id="SSF48264">
    <property type="entry name" value="Cytochrome P450"/>
    <property type="match status" value="1"/>
</dbReference>
<dbReference type="PRINTS" id="PR00385">
    <property type="entry name" value="P450"/>
</dbReference>
<dbReference type="InterPro" id="IPR002401">
    <property type="entry name" value="Cyt_P450_E_grp-I"/>
</dbReference>
<dbReference type="GO" id="GO:0016712">
    <property type="term" value="F:oxidoreductase activity, acting on paired donors, with incorporation or reduction of molecular oxygen, reduced flavin or flavoprotein as one donor, and incorporation of one atom of oxygen"/>
    <property type="evidence" value="ECO:0007669"/>
    <property type="project" value="UniProtKB-EC"/>
</dbReference>
<dbReference type="RefSeq" id="XP_023936311.1">
    <property type="nucleotide sequence ID" value="XM_024080543.2"/>
</dbReference>
<sequence>MVFLNTLILLVTKLVGFYRMTRRSLLVRDLDVIKNILIKDFEYFEDRGIEYNLKGLGGNLFHANSKIWRPLRNQLSHLFTSGKLRNMVALINERGDIFINRLKKITETQNNQEIKKLIEIFTTSSIVACSFGLDINTDSGKMMEKLREVNNAVSVRSFSQDVDLLHPGALKSLNLSFFSKNINGFLLELVNDIILARNGVPSKKNDFIDTLIELKNQGNITKVKNGEDPNSASEYQEMTNEILAAQALIFFIGSETSAAALAFTMYELALNPDIQEKLIAEVDVVLARHNGNITIEAIAELSYMDKVLHETLRKYPTADLTRRAKADYKIPGTNITIEKDVTILVPLLAISRDEKYYPNPNKFDPERFSAGNDSCRHPCANIPFGTGPRHCIGKLFAKYQSRICLIKFFSTFYVEKSKDTQKYITPDPNRITYAAKGGIHLNILRRRIPQ</sequence>
<evidence type="ECO:0000256" key="11">
    <source>
        <dbReference type="ARBA" id="ARBA00023004"/>
    </source>
</evidence>
<evidence type="ECO:0000313" key="18">
    <source>
        <dbReference type="Proteomes" id="UP001652582"/>
    </source>
</evidence>
<dbReference type="KEGG" id="bany:112044641"/>
<keyword evidence="9" id="KW-0492">Microsome</keyword>
<dbReference type="PRINTS" id="PR00463">
    <property type="entry name" value="EP450I"/>
</dbReference>
<evidence type="ECO:0000256" key="17">
    <source>
        <dbReference type="SAM" id="SignalP"/>
    </source>
</evidence>
<feature type="signal peptide" evidence="17">
    <location>
        <begin position="1"/>
        <end position="16"/>
    </location>
</feature>
<dbReference type="GO" id="GO:0020037">
    <property type="term" value="F:heme binding"/>
    <property type="evidence" value="ECO:0007669"/>
    <property type="project" value="InterPro"/>
</dbReference>
<keyword evidence="7 15" id="KW-0479">Metal-binding</keyword>
<evidence type="ECO:0000256" key="5">
    <source>
        <dbReference type="ARBA" id="ARBA00012109"/>
    </source>
</evidence>
<dbReference type="PANTHER" id="PTHR24292:SF93">
    <property type="entry name" value="CYTOCHROME P450 310A1-RELATED"/>
    <property type="match status" value="1"/>
</dbReference>
<organism evidence="18 19">
    <name type="scientific">Bicyclus anynana</name>
    <name type="common">Squinting bush brown butterfly</name>
    <dbReference type="NCBI Taxonomy" id="110368"/>
    <lineage>
        <taxon>Eukaryota</taxon>
        <taxon>Metazoa</taxon>
        <taxon>Ecdysozoa</taxon>
        <taxon>Arthropoda</taxon>
        <taxon>Hexapoda</taxon>
        <taxon>Insecta</taxon>
        <taxon>Pterygota</taxon>
        <taxon>Neoptera</taxon>
        <taxon>Endopterygota</taxon>
        <taxon>Lepidoptera</taxon>
        <taxon>Glossata</taxon>
        <taxon>Ditrysia</taxon>
        <taxon>Papilionoidea</taxon>
        <taxon>Nymphalidae</taxon>
        <taxon>Satyrinae</taxon>
        <taxon>Satyrini</taxon>
        <taxon>Mycalesina</taxon>
        <taxon>Bicyclus</taxon>
    </lineage>
</organism>
<keyword evidence="10 16" id="KW-0560">Oxidoreductase</keyword>
<dbReference type="Proteomes" id="UP001652582">
    <property type="component" value="Chromosome 21"/>
</dbReference>
<evidence type="ECO:0000256" key="13">
    <source>
        <dbReference type="ARBA" id="ARBA00023136"/>
    </source>
</evidence>
<reference evidence="19" key="1">
    <citation type="submission" date="2025-08" db="UniProtKB">
        <authorList>
            <consortium name="RefSeq"/>
        </authorList>
    </citation>
    <scope>IDENTIFICATION</scope>
</reference>
<keyword evidence="13" id="KW-0472">Membrane</keyword>
<keyword evidence="11 15" id="KW-0408">Iron</keyword>
<gene>
    <name evidence="19" type="primary">LOC112044641</name>
</gene>
<keyword evidence="12 16" id="KW-0503">Monooxygenase</keyword>
<evidence type="ECO:0000256" key="12">
    <source>
        <dbReference type="ARBA" id="ARBA00023033"/>
    </source>
</evidence>
<dbReference type="PROSITE" id="PS00086">
    <property type="entry name" value="CYTOCHROME_P450"/>
    <property type="match status" value="1"/>
</dbReference>
<evidence type="ECO:0000256" key="4">
    <source>
        <dbReference type="ARBA" id="ARBA00010617"/>
    </source>
</evidence>
<dbReference type="GeneID" id="112044641"/>
<evidence type="ECO:0000313" key="19">
    <source>
        <dbReference type="RefSeq" id="XP_023936311.1"/>
    </source>
</evidence>
<keyword evidence="18" id="KW-1185">Reference proteome</keyword>
<comment type="catalytic activity">
    <reaction evidence="14">
        <text>an organic molecule + reduced [NADPH--hemoprotein reductase] + O2 = an alcohol + oxidized [NADPH--hemoprotein reductase] + H2O + H(+)</text>
        <dbReference type="Rhea" id="RHEA:17149"/>
        <dbReference type="Rhea" id="RHEA-COMP:11964"/>
        <dbReference type="Rhea" id="RHEA-COMP:11965"/>
        <dbReference type="ChEBI" id="CHEBI:15377"/>
        <dbReference type="ChEBI" id="CHEBI:15378"/>
        <dbReference type="ChEBI" id="CHEBI:15379"/>
        <dbReference type="ChEBI" id="CHEBI:30879"/>
        <dbReference type="ChEBI" id="CHEBI:57618"/>
        <dbReference type="ChEBI" id="CHEBI:58210"/>
        <dbReference type="ChEBI" id="CHEBI:142491"/>
        <dbReference type="EC" id="1.14.14.1"/>
    </reaction>
</comment>
<dbReference type="OrthoDB" id="2789670at2759"/>
<keyword evidence="6 15" id="KW-0349">Heme</keyword>
<dbReference type="GO" id="GO:0005506">
    <property type="term" value="F:iron ion binding"/>
    <property type="evidence" value="ECO:0007669"/>
    <property type="project" value="InterPro"/>
</dbReference>
<comment type="subcellular location">
    <subcellularLocation>
        <location evidence="3">Endoplasmic reticulum membrane</location>
        <topology evidence="3">Peripheral membrane protein</topology>
    </subcellularLocation>
    <subcellularLocation>
        <location evidence="2">Microsome membrane</location>
        <topology evidence="2">Peripheral membrane protein</topology>
    </subcellularLocation>
</comment>
<evidence type="ECO:0000256" key="15">
    <source>
        <dbReference type="PIRSR" id="PIRSR602401-1"/>
    </source>
</evidence>
<dbReference type="CDD" id="cd11056">
    <property type="entry name" value="CYP6-like"/>
    <property type="match status" value="1"/>
</dbReference>
<evidence type="ECO:0000256" key="8">
    <source>
        <dbReference type="ARBA" id="ARBA00022824"/>
    </source>
</evidence>
<dbReference type="Gene3D" id="1.10.630.10">
    <property type="entry name" value="Cytochrome P450"/>
    <property type="match status" value="1"/>
</dbReference>